<evidence type="ECO:0000259" key="1">
    <source>
        <dbReference type="Pfam" id="PF04149"/>
    </source>
</evidence>
<keyword evidence="3" id="KW-1185">Reference proteome</keyword>
<evidence type="ECO:0000313" key="2">
    <source>
        <dbReference type="EMBL" id="MDS1269370.1"/>
    </source>
</evidence>
<reference evidence="3" key="1">
    <citation type="submission" date="2023-07" db="EMBL/GenBank/DDBJ databases">
        <title>Novel species in the genus Lipingzhangella isolated from Sambhar Salt Lake.</title>
        <authorList>
            <person name="Jiya N."/>
            <person name="Kajale S."/>
            <person name="Sharma A."/>
        </authorList>
    </citation>
    <scope>NUCLEOTIDE SEQUENCE [LARGE SCALE GENOMIC DNA]</scope>
    <source>
        <strain evidence="3">LS1_29</strain>
    </source>
</reference>
<dbReference type="Pfam" id="PF04149">
    <property type="entry name" value="DUF397"/>
    <property type="match status" value="1"/>
</dbReference>
<evidence type="ECO:0000313" key="3">
    <source>
        <dbReference type="Proteomes" id="UP001250214"/>
    </source>
</evidence>
<feature type="domain" description="DUF397" evidence="1">
    <location>
        <begin position="33"/>
        <end position="85"/>
    </location>
</feature>
<comment type="caution">
    <text evidence="2">The sequence shown here is derived from an EMBL/GenBank/DDBJ whole genome shotgun (WGS) entry which is preliminary data.</text>
</comment>
<gene>
    <name evidence="2" type="ORF">RIF23_03570</name>
</gene>
<dbReference type="Proteomes" id="UP001250214">
    <property type="component" value="Unassembled WGS sequence"/>
</dbReference>
<name>A0ABU2H3E2_9ACTN</name>
<proteinExistence type="predicted"/>
<accession>A0ABU2H3E2</accession>
<dbReference type="RefSeq" id="WP_310910847.1">
    <property type="nucleotide sequence ID" value="NZ_JAVLVT010000001.1"/>
</dbReference>
<dbReference type="InterPro" id="IPR007278">
    <property type="entry name" value="DUF397"/>
</dbReference>
<organism evidence="2 3">
    <name type="scientific">Lipingzhangella rawalii</name>
    <dbReference type="NCBI Taxonomy" id="2055835"/>
    <lineage>
        <taxon>Bacteria</taxon>
        <taxon>Bacillati</taxon>
        <taxon>Actinomycetota</taxon>
        <taxon>Actinomycetes</taxon>
        <taxon>Streptosporangiales</taxon>
        <taxon>Nocardiopsidaceae</taxon>
        <taxon>Lipingzhangella</taxon>
    </lineage>
</organism>
<sequence length="90" mass="9971">MNTGHTVSEPGSRTWAARRSSVRSAGLLYVGQRWLKSSYSEAASGCLQVRHCQRGWFSLRDSTTPHGVSIWLGSTAWVEFVVAVRRGEFG</sequence>
<protein>
    <submittedName>
        <fullName evidence="2">DUF397 domain-containing protein</fullName>
    </submittedName>
</protein>
<dbReference type="EMBL" id="JAVLVT010000001">
    <property type="protein sequence ID" value="MDS1269370.1"/>
    <property type="molecule type" value="Genomic_DNA"/>
</dbReference>